<comment type="similarity">
    <text evidence="1">Belongs to the short-chain dehydrogenases/reductases (SDR) family.</text>
</comment>
<proteinExistence type="inferred from homology"/>
<dbReference type="InterPro" id="IPR057326">
    <property type="entry name" value="KR_dom"/>
</dbReference>
<reference evidence="3 4" key="1">
    <citation type="submission" date="2022-10" db="EMBL/GenBank/DDBJ databases">
        <authorList>
            <person name="Xie J."/>
            <person name="Shen N."/>
        </authorList>
    </citation>
    <scope>NUCLEOTIDE SEQUENCE [LARGE SCALE GENOMIC DNA]</scope>
    <source>
        <strain evidence="3 4">DSM 41681</strain>
    </source>
</reference>
<dbReference type="Gene3D" id="3.40.50.720">
    <property type="entry name" value="NAD(P)-binding Rossmann-like Domain"/>
    <property type="match status" value="1"/>
</dbReference>
<sequence>MKSMDQKVAIVTGATSGIGASIAELLVAEGAHVVLAGRREPEGTEMATLLGERAGFFRTDVSNEEDVAALVGHTFERYGRLDVMVNNAGGPGDMSPATEYNLDTFERTMAVHVSGTLLGIKHAGRKMAAQASGSIINLGSAAGKAGGWAGLDYSVAKAAILQLTRSAAVDLGEHGVRVNSVSPGFVPTGIFAKGAGVPPSTADAAAALLGAKAPSLVQGVQPLATAVTPADVAAAVLWLAGDAGRLITGQDIGIDGGVSAGRPVTALRAERDRLRHALSS</sequence>
<evidence type="ECO:0000313" key="4">
    <source>
        <dbReference type="Proteomes" id="UP001352223"/>
    </source>
</evidence>
<dbReference type="PROSITE" id="PS00061">
    <property type="entry name" value="ADH_SHORT"/>
    <property type="match status" value="1"/>
</dbReference>
<organism evidence="3 4">
    <name type="scientific">Streptomyces kunmingensis</name>
    <dbReference type="NCBI Taxonomy" id="68225"/>
    <lineage>
        <taxon>Bacteria</taxon>
        <taxon>Bacillati</taxon>
        <taxon>Actinomycetota</taxon>
        <taxon>Actinomycetes</taxon>
        <taxon>Kitasatosporales</taxon>
        <taxon>Streptomycetaceae</taxon>
        <taxon>Streptomyces</taxon>
    </lineage>
</organism>
<dbReference type="RefSeq" id="WP_324767582.1">
    <property type="nucleotide sequence ID" value="NZ_JAOZYB010000051.1"/>
</dbReference>
<dbReference type="PANTHER" id="PTHR42820:SF1">
    <property type="entry name" value="SHORT-CHAIN DEHYDROGENASE_REDUCTASE FAMILY PROTEIN"/>
    <property type="match status" value="1"/>
</dbReference>
<comment type="caution">
    <text evidence="3">The sequence shown here is derived from an EMBL/GenBank/DDBJ whole genome shotgun (WGS) entry which is preliminary data.</text>
</comment>
<dbReference type="PRINTS" id="PR00081">
    <property type="entry name" value="GDHRDH"/>
</dbReference>
<dbReference type="SMART" id="SM00822">
    <property type="entry name" value="PKS_KR"/>
    <property type="match status" value="1"/>
</dbReference>
<dbReference type="PRINTS" id="PR00080">
    <property type="entry name" value="SDRFAMILY"/>
</dbReference>
<dbReference type="Proteomes" id="UP001352223">
    <property type="component" value="Unassembled WGS sequence"/>
</dbReference>
<accession>A0ABU6C730</accession>
<keyword evidence="4" id="KW-1185">Reference proteome</keyword>
<dbReference type="SUPFAM" id="SSF51735">
    <property type="entry name" value="NAD(P)-binding Rossmann-fold domains"/>
    <property type="match status" value="1"/>
</dbReference>
<dbReference type="EMBL" id="JAOZYB010000051">
    <property type="protein sequence ID" value="MEB3960489.1"/>
    <property type="molecule type" value="Genomic_DNA"/>
</dbReference>
<evidence type="ECO:0000313" key="3">
    <source>
        <dbReference type="EMBL" id="MEB3960489.1"/>
    </source>
</evidence>
<dbReference type="InterPro" id="IPR020904">
    <property type="entry name" value="Sc_DH/Rdtase_CS"/>
</dbReference>
<evidence type="ECO:0000256" key="1">
    <source>
        <dbReference type="ARBA" id="ARBA00006484"/>
    </source>
</evidence>
<dbReference type="InterPro" id="IPR002347">
    <property type="entry name" value="SDR_fam"/>
</dbReference>
<gene>
    <name evidence="3" type="ORF">OKJ48_09550</name>
</gene>
<dbReference type="InterPro" id="IPR036291">
    <property type="entry name" value="NAD(P)-bd_dom_sf"/>
</dbReference>
<evidence type="ECO:0000259" key="2">
    <source>
        <dbReference type="SMART" id="SM00822"/>
    </source>
</evidence>
<dbReference type="PANTHER" id="PTHR42820">
    <property type="entry name" value="SHORT-CHAIN DEHYDROGENASE REDUCTASE"/>
    <property type="match status" value="1"/>
</dbReference>
<name>A0ABU6C730_9ACTN</name>
<protein>
    <submittedName>
        <fullName evidence="3">SDR family oxidoreductase</fullName>
    </submittedName>
</protein>
<feature type="domain" description="Ketoreductase" evidence="2">
    <location>
        <begin position="7"/>
        <end position="188"/>
    </location>
</feature>
<dbReference type="Pfam" id="PF13561">
    <property type="entry name" value="adh_short_C2"/>
    <property type="match status" value="1"/>
</dbReference>